<dbReference type="SUPFAM" id="SSF51905">
    <property type="entry name" value="FAD/NAD(P)-binding domain"/>
    <property type="match status" value="1"/>
</dbReference>
<feature type="region of interest" description="Disordered" evidence="2">
    <location>
        <begin position="211"/>
        <end position="240"/>
    </location>
</feature>
<dbReference type="AlphaFoldDB" id="A0AAW0MLU8"/>
<dbReference type="Proteomes" id="UP001460270">
    <property type="component" value="Unassembled WGS sequence"/>
</dbReference>
<keyword evidence="3" id="KW-0472">Membrane</keyword>
<dbReference type="Pfam" id="PF18758">
    <property type="entry name" value="KDZ"/>
    <property type="match status" value="1"/>
</dbReference>
<reference evidence="6" key="1">
    <citation type="submission" date="2024-04" db="EMBL/GenBank/DDBJ databases">
        <title>Salinicola lusitanus LLJ914,a marine bacterium isolated from the Okinawa Trough.</title>
        <authorList>
            <person name="Li J."/>
        </authorList>
    </citation>
    <scope>NUCLEOTIDE SEQUENCE [LARGE SCALE GENOMIC DNA]</scope>
</reference>
<feature type="coiled-coil region" evidence="1">
    <location>
        <begin position="604"/>
        <end position="631"/>
    </location>
</feature>
<protein>
    <recommendedName>
        <fullName evidence="4">CxC3 like cysteine cluster domain-containing protein</fullName>
    </recommendedName>
</protein>
<organism evidence="5 6">
    <name type="scientific">Mugilogobius chulae</name>
    <name type="common">yellowstripe goby</name>
    <dbReference type="NCBI Taxonomy" id="88201"/>
    <lineage>
        <taxon>Eukaryota</taxon>
        <taxon>Metazoa</taxon>
        <taxon>Chordata</taxon>
        <taxon>Craniata</taxon>
        <taxon>Vertebrata</taxon>
        <taxon>Euteleostomi</taxon>
        <taxon>Actinopterygii</taxon>
        <taxon>Neopterygii</taxon>
        <taxon>Teleostei</taxon>
        <taxon>Neoteleostei</taxon>
        <taxon>Acanthomorphata</taxon>
        <taxon>Gobiaria</taxon>
        <taxon>Gobiiformes</taxon>
        <taxon>Gobioidei</taxon>
        <taxon>Gobiidae</taxon>
        <taxon>Gobionellinae</taxon>
        <taxon>Mugilogobius</taxon>
    </lineage>
</organism>
<dbReference type="InterPro" id="IPR036188">
    <property type="entry name" value="FAD/NAD-bd_sf"/>
</dbReference>
<keyword evidence="6" id="KW-1185">Reference proteome</keyword>
<proteinExistence type="predicted"/>
<keyword evidence="3" id="KW-0812">Transmembrane</keyword>
<dbReference type="InterPro" id="IPR040564">
    <property type="entry name" value="CxC3-like"/>
</dbReference>
<dbReference type="PANTHER" id="PTHR33104:SF2">
    <property type="entry name" value="CXC3 LIKE CYSTEINE CLUSTER DOMAIN-CONTAINING PROTEIN"/>
    <property type="match status" value="1"/>
</dbReference>
<evidence type="ECO:0000313" key="6">
    <source>
        <dbReference type="Proteomes" id="UP001460270"/>
    </source>
</evidence>
<keyword evidence="1" id="KW-0175">Coiled coil</keyword>
<dbReference type="PANTHER" id="PTHR33104">
    <property type="entry name" value="SI:DKEY-29D5.2"/>
    <property type="match status" value="1"/>
</dbReference>
<dbReference type="EMBL" id="JBBPFD010000675">
    <property type="protein sequence ID" value="KAK7877719.1"/>
    <property type="molecule type" value="Genomic_DNA"/>
</dbReference>
<evidence type="ECO:0000313" key="5">
    <source>
        <dbReference type="EMBL" id="KAK7877719.1"/>
    </source>
</evidence>
<evidence type="ECO:0000256" key="1">
    <source>
        <dbReference type="SAM" id="Coils"/>
    </source>
</evidence>
<comment type="caution">
    <text evidence="5">The sequence shown here is derived from an EMBL/GenBank/DDBJ whole genome shotgun (WGS) entry which is preliminary data.</text>
</comment>
<feature type="region of interest" description="Disordered" evidence="2">
    <location>
        <begin position="1"/>
        <end position="29"/>
    </location>
</feature>
<gene>
    <name evidence="5" type="ORF">WMY93_031579</name>
</gene>
<dbReference type="InterPro" id="IPR040521">
    <property type="entry name" value="KDZ"/>
</dbReference>
<accession>A0AAW0MLU8</accession>
<name>A0AAW0MLU8_9GOBI</name>
<keyword evidence="3" id="KW-1133">Transmembrane helix</keyword>
<evidence type="ECO:0000259" key="4">
    <source>
        <dbReference type="Pfam" id="PF18804"/>
    </source>
</evidence>
<sequence>MNLQRTEQQHSGSDHGPDSELPNPSLRTAREKRTYALSQAREKSYMRTYSAKKREKSVKDAALFLILVVPCLVLIMAFRRALRRTALVGGGAVVTVFGFSQLLEYRKKQTCYACAELGVHLPEYSFHLNANAMFVLSPALSFCSRPPQPGLARLAHVTAEADLKVPFASELPSRQAQLSALKTTEEFDVLIVGGGATGAGCALDAVTRTTAGAHPKKKAPSRQASQEKKKKTSSSDDTRQRLDKLLEQHGDTEEAVYSSTSWSDRQHVAQQQWHTARSENVELLLASGRVDNNTCDHCRYEMSLPRRQCHKCSLQWVPVIADIIRAGYWPATMQSHTLYQQDLFATFHAMKTSAPGLSRQSFTAMLDQRTEYYGRTGKVNSDSFQRSFLQYTYCQFEKDKLLGSDSFSCPGCTPGQLVVSLDGNRKLYRFRNESQSNDPGFFDGIFLERDDNVNEFVEKVRGSVKRLNMYRGEIYAYPMYLQREFCNAKYVALDVTCKYIPYLRKVAEKIPSLHPLTEMKACLSVMHAKAHNTKCEIKMSTRNQAGVGTTIGEEVEQVNSFLSRCGVTTKYMSKAVRTDMLTVHALGWNERKKSRLHQSLSSRYKKTLQDTEEAEAKLQSMQQELNCSEETLQLWVGQVQEWAASGMIIKKELEQSIETLFTSICAKKHLLYRQNDRNKTRQKITHKIATNKKILLQNIEQYNGLYSPTLNIEEVSHKLSTKCEDRMIWPWQEITDDVDLLTKKKMFDQHMLVSRLKEEKDIIIHEMMQHCVNMNDSVARVQALILAGQKPSGFSFLSEAAANGLLCILHCQLEDLKRKKEVIIATYKAVLHSDPGLWMDLEDSGEAMDCLHFRQESSSDSEDDQYIEVDKCLEDVTHHSKINPSVDPQAI</sequence>
<feature type="compositionally biased region" description="Polar residues" evidence="2">
    <location>
        <begin position="1"/>
        <end position="11"/>
    </location>
</feature>
<dbReference type="Pfam" id="PF18804">
    <property type="entry name" value="CxC3"/>
    <property type="match status" value="1"/>
</dbReference>
<evidence type="ECO:0000256" key="2">
    <source>
        <dbReference type="SAM" id="MobiDB-lite"/>
    </source>
</evidence>
<feature type="transmembrane region" description="Helical" evidence="3">
    <location>
        <begin position="61"/>
        <end position="78"/>
    </location>
</feature>
<dbReference type="Gene3D" id="3.50.50.60">
    <property type="entry name" value="FAD/NAD(P)-binding domain"/>
    <property type="match status" value="1"/>
</dbReference>
<evidence type="ECO:0000256" key="3">
    <source>
        <dbReference type="SAM" id="Phobius"/>
    </source>
</evidence>
<feature type="domain" description="CxC3 like cysteine cluster" evidence="4">
    <location>
        <begin position="295"/>
        <end position="368"/>
    </location>
</feature>